<dbReference type="InterPro" id="IPR000387">
    <property type="entry name" value="Tyr_Pase_dom"/>
</dbReference>
<reference evidence="12" key="2">
    <citation type="submission" date="2023-05" db="EMBL/GenBank/DDBJ databases">
        <authorList>
            <consortium name="Lawrence Berkeley National Laboratory"/>
            <person name="Steindorff A."/>
            <person name="Hensen N."/>
            <person name="Bonometti L."/>
            <person name="Westerberg I."/>
            <person name="Brannstrom I.O."/>
            <person name="Guillou S."/>
            <person name="Cros-Aarteil S."/>
            <person name="Calhoun S."/>
            <person name="Haridas S."/>
            <person name="Kuo A."/>
            <person name="Mondo S."/>
            <person name="Pangilinan J."/>
            <person name="Riley R."/>
            <person name="Labutti K."/>
            <person name="Andreopoulos B."/>
            <person name="Lipzen A."/>
            <person name="Chen C."/>
            <person name="Yanf M."/>
            <person name="Daum C."/>
            <person name="Ng V."/>
            <person name="Clum A."/>
            <person name="Ohm R."/>
            <person name="Martin F."/>
            <person name="Silar P."/>
            <person name="Natvig D."/>
            <person name="Lalanne C."/>
            <person name="Gautier V."/>
            <person name="Ament-Velasquez S.L."/>
            <person name="Kruys A."/>
            <person name="Hutchinson M.I."/>
            <person name="Powell A.J."/>
            <person name="Barry K."/>
            <person name="Miller A.N."/>
            <person name="Grigoriev I.V."/>
            <person name="Debuchy R."/>
            <person name="Gladieux P."/>
            <person name="Thoren M.H."/>
            <person name="Johannesson H."/>
        </authorList>
    </citation>
    <scope>NUCLEOTIDE SEQUENCE</scope>
    <source>
        <strain evidence="12">CBS 103.79</strain>
    </source>
</reference>
<reference evidence="12" key="1">
    <citation type="journal article" date="2023" name="Mol. Phylogenet. Evol.">
        <title>Genome-scale phylogeny and comparative genomics of the fungal order Sordariales.</title>
        <authorList>
            <person name="Hensen N."/>
            <person name="Bonometti L."/>
            <person name="Westerberg I."/>
            <person name="Brannstrom I.O."/>
            <person name="Guillou S."/>
            <person name="Cros-Aarteil S."/>
            <person name="Calhoun S."/>
            <person name="Haridas S."/>
            <person name="Kuo A."/>
            <person name="Mondo S."/>
            <person name="Pangilinan J."/>
            <person name="Riley R."/>
            <person name="LaButti K."/>
            <person name="Andreopoulos B."/>
            <person name="Lipzen A."/>
            <person name="Chen C."/>
            <person name="Yan M."/>
            <person name="Daum C."/>
            <person name="Ng V."/>
            <person name="Clum A."/>
            <person name="Steindorff A."/>
            <person name="Ohm R.A."/>
            <person name="Martin F."/>
            <person name="Silar P."/>
            <person name="Natvig D.O."/>
            <person name="Lalanne C."/>
            <person name="Gautier V."/>
            <person name="Ament-Velasquez S.L."/>
            <person name="Kruys A."/>
            <person name="Hutchinson M.I."/>
            <person name="Powell A.J."/>
            <person name="Barry K."/>
            <person name="Miller A.N."/>
            <person name="Grigoriev I.V."/>
            <person name="Debuchy R."/>
            <person name="Gladieux P."/>
            <person name="Hiltunen Thoren M."/>
            <person name="Johannesson H."/>
        </authorList>
    </citation>
    <scope>NUCLEOTIDE SEQUENCE</scope>
    <source>
        <strain evidence="12">CBS 103.79</strain>
    </source>
</reference>
<comment type="similarity">
    <text evidence="5">Belongs to the protein-tyrosine phosphatase family. Atypical dual-specificity phosphatase Siw14-like subfamily.</text>
</comment>
<feature type="domain" description="Tyrosine specific protein phosphatases" evidence="11">
    <location>
        <begin position="193"/>
        <end position="241"/>
    </location>
</feature>
<evidence type="ECO:0000256" key="2">
    <source>
        <dbReference type="ARBA" id="ARBA00012527"/>
    </source>
</evidence>
<comment type="catalytic activity">
    <reaction evidence="7">
        <text>1,5-bis(diphospho)-1D-myo-inositol 2,3,4,6-tetrakisphosphate + H2O = 1-diphospho-1D-myo-inositol 2,3,4,5,6-pentakisphosphate + phosphate + 2 H(+)</text>
        <dbReference type="Rhea" id="RHEA:79699"/>
        <dbReference type="ChEBI" id="CHEBI:15377"/>
        <dbReference type="ChEBI" id="CHEBI:15378"/>
        <dbReference type="ChEBI" id="CHEBI:43474"/>
        <dbReference type="ChEBI" id="CHEBI:74946"/>
        <dbReference type="ChEBI" id="CHEBI:77983"/>
        <dbReference type="EC" id="3.6.1.52"/>
    </reaction>
    <physiologicalReaction direction="left-to-right" evidence="7">
        <dbReference type="Rhea" id="RHEA:79700"/>
    </physiologicalReaction>
</comment>
<evidence type="ECO:0000256" key="7">
    <source>
        <dbReference type="ARBA" id="ARBA00047927"/>
    </source>
</evidence>
<keyword evidence="13" id="KW-1185">Reference proteome</keyword>
<evidence type="ECO:0000256" key="3">
    <source>
        <dbReference type="ARBA" id="ARBA00022490"/>
    </source>
</evidence>
<feature type="transmembrane region" description="Helical" evidence="9">
    <location>
        <begin position="280"/>
        <end position="302"/>
    </location>
</feature>
<dbReference type="SUPFAM" id="SSF52799">
    <property type="entry name" value="(Phosphotyrosine protein) phosphatases II"/>
    <property type="match status" value="1"/>
</dbReference>
<feature type="compositionally biased region" description="Low complexity" evidence="8">
    <location>
        <begin position="48"/>
        <end position="62"/>
    </location>
</feature>
<evidence type="ECO:0000259" key="11">
    <source>
        <dbReference type="PROSITE" id="PS50056"/>
    </source>
</evidence>
<organism evidence="12 13">
    <name type="scientific">Staphylotrichum tortipilum</name>
    <dbReference type="NCBI Taxonomy" id="2831512"/>
    <lineage>
        <taxon>Eukaryota</taxon>
        <taxon>Fungi</taxon>
        <taxon>Dikarya</taxon>
        <taxon>Ascomycota</taxon>
        <taxon>Pezizomycotina</taxon>
        <taxon>Sordariomycetes</taxon>
        <taxon>Sordariomycetidae</taxon>
        <taxon>Sordariales</taxon>
        <taxon>Chaetomiaceae</taxon>
        <taxon>Staphylotrichum</taxon>
    </lineage>
</organism>
<dbReference type="InterPro" id="IPR029021">
    <property type="entry name" value="Prot-tyrosine_phosphatase-like"/>
</dbReference>
<sequence length="318" mass="35615">MSLVKQTSVSKRNSRPFVESHMEKSVEMPQEKRAVRQEEVGSEANGKASSTATSATQSSQASPVVRPIEGEQEADLLRLSSLRLFPTGPWDPFYPQSLRSPWARSTAEHERSLPAKGRPANFGVVVPGVYRSSFPQSEDYGFIEALKLKTIVTLVQKDFPDDYHGFINGNGINHAVFDMKGTKKEEIPVSTMQSILRVVLDRQNHPLLIHCNHGKHRTGCVVGVVRKLSGWDLNDVIDEYRVFAEPKVRDCDVAYLRGCEAAHFSGLFRQPSLPFRTVRFLRAAVFSLVMLVMWATTGPWLVGDKLMGLTESELRSEE</sequence>
<dbReference type="PROSITE" id="PS50056">
    <property type="entry name" value="TYR_PHOSPHATASE_2"/>
    <property type="match status" value="1"/>
</dbReference>
<accession>A0AAN6RQB4</accession>
<evidence type="ECO:0000256" key="6">
    <source>
        <dbReference type="ARBA" id="ARBA00047342"/>
    </source>
</evidence>
<proteinExistence type="inferred from homology"/>
<dbReference type="Gene3D" id="3.90.190.10">
    <property type="entry name" value="Protein tyrosine phosphatase superfamily"/>
    <property type="match status" value="1"/>
</dbReference>
<dbReference type="PANTHER" id="PTHR31126">
    <property type="entry name" value="TYROSINE-PROTEIN PHOSPHATASE"/>
    <property type="match status" value="1"/>
</dbReference>
<dbReference type="EMBL" id="MU855916">
    <property type="protein sequence ID" value="KAK3898563.1"/>
    <property type="molecule type" value="Genomic_DNA"/>
</dbReference>
<evidence type="ECO:0000313" key="13">
    <source>
        <dbReference type="Proteomes" id="UP001303889"/>
    </source>
</evidence>
<dbReference type="InterPro" id="IPR020422">
    <property type="entry name" value="TYR_PHOSPHATASE_DUAL_dom"/>
</dbReference>
<comment type="caution">
    <text evidence="12">The sequence shown here is derived from an EMBL/GenBank/DDBJ whole genome shotgun (WGS) entry which is preliminary data.</text>
</comment>
<keyword evidence="9" id="KW-0812">Transmembrane</keyword>
<dbReference type="Proteomes" id="UP001303889">
    <property type="component" value="Unassembled WGS sequence"/>
</dbReference>
<gene>
    <name evidence="12" type="ORF">C8A05DRAFT_18889</name>
</gene>
<evidence type="ECO:0000256" key="1">
    <source>
        <dbReference type="ARBA" id="ARBA00004496"/>
    </source>
</evidence>
<feature type="region of interest" description="Disordered" evidence="8">
    <location>
        <begin position="1"/>
        <end position="67"/>
    </location>
</feature>
<comment type="subcellular location">
    <subcellularLocation>
        <location evidence="1">Cytoplasm</location>
    </subcellularLocation>
</comment>
<dbReference type="GO" id="GO:0016791">
    <property type="term" value="F:phosphatase activity"/>
    <property type="evidence" value="ECO:0007669"/>
    <property type="project" value="TreeGrafter"/>
</dbReference>
<feature type="compositionally biased region" description="Basic and acidic residues" evidence="8">
    <location>
        <begin position="18"/>
        <end position="39"/>
    </location>
</feature>
<dbReference type="InterPro" id="IPR016130">
    <property type="entry name" value="Tyr_Pase_AS"/>
</dbReference>
<dbReference type="GO" id="GO:0052840">
    <property type="term" value="F:inositol diphosphate tetrakisphosphate diphosphatase activity"/>
    <property type="evidence" value="ECO:0007669"/>
    <property type="project" value="TreeGrafter"/>
</dbReference>
<comment type="catalytic activity">
    <reaction evidence="6">
        <text>5-diphospho-1D-myo-inositol 1,2,3,4,6-pentakisphosphate + H2O = 1D-myo-inositol hexakisphosphate + phosphate + H(+)</text>
        <dbReference type="Rhea" id="RHEA:22384"/>
        <dbReference type="ChEBI" id="CHEBI:15377"/>
        <dbReference type="ChEBI" id="CHEBI:15378"/>
        <dbReference type="ChEBI" id="CHEBI:43474"/>
        <dbReference type="ChEBI" id="CHEBI:58130"/>
        <dbReference type="ChEBI" id="CHEBI:58628"/>
        <dbReference type="EC" id="3.6.1.52"/>
    </reaction>
    <physiologicalReaction direction="left-to-right" evidence="6">
        <dbReference type="Rhea" id="RHEA:22385"/>
    </physiologicalReaction>
</comment>
<evidence type="ECO:0000259" key="10">
    <source>
        <dbReference type="PROSITE" id="PS50054"/>
    </source>
</evidence>
<keyword evidence="9" id="KW-0472">Membrane</keyword>
<evidence type="ECO:0000256" key="8">
    <source>
        <dbReference type="SAM" id="MobiDB-lite"/>
    </source>
</evidence>
<dbReference type="PROSITE" id="PS50054">
    <property type="entry name" value="TYR_PHOSPHATASE_DUAL"/>
    <property type="match status" value="1"/>
</dbReference>
<evidence type="ECO:0000313" key="12">
    <source>
        <dbReference type="EMBL" id="KAK3898563.1"/>
    </source>
</evidence>
<keyword evidence="3" id="KW-0963">Cytoplasm</keyword>
<evidence type="ECO:0000256" key="5">
    <source>
        <dbReference type="ARBA" id="ARBA00044949"/>
    </source>
</evidence>
<feature type="domain" description="Tyrosine-protein phosphatase" evidence="10">
    <location>
        <begin position="121"/>
        <end position="265"/>
    </location>
</feature>
<dbReference type="EC" id="3.6.1.52" evidence="2"/>
<evidence type="ECO:0000256" key="4">
    <source>
        <dbReference type="ARBA" id="ARBA00022801"/>
    </source>
</evidence>
<feature type="compositionally biased region" description="Polar residues" evidence="8">
    <location>
        <begin position="1"/>
        <end position="11"/>
    </location>
</feature>
<protein>
    <recommendedName>
        <fullName evidence="2">diphosphoinositol-polyphosphate diphosphatase</fullName>
        <ecNumber evidence="2">3.6.1.52</ecNumber>
    </recommendedName>
</protein>
<dbReference type="FunFam" id="3.90.190.10:FF:000035">
    <property type="entry name" value="Tyrosine phosphatase, putative"/>
    <property type="match status" value="1"/>
</dbReference>
<dbReference type="PROSITE" id="PS00383">
    <property type="entry name" value="TYR_PHOSPHATASE_1"/>
    <property type="match status" value="1"/>
</dbReference>
<keyword evidence="9" id="KW-1133">Transmembrane helix</keyword>
<dbReference type="InterPro" id="IPR004861">
    <property type="entry name" value="Siw14-like"/>
</dbReference>
<dbReference type="AlphaFoldDB" id="A0AAN6RQB4"/>
<dbReference type="PANTHER" id="PTHR31126:SF48">
    <property type="entry name" value="INOSITOL PHOSPHATASE SIW14"/>
    <property type="match status" value="1"/>
</dbReference>
<evidence type="ECO:0000256" key="9">
    <source>
        <dbReference type="SAM" id="Phobius"/>
    </source>
</evidence>
<dbReference type="Pfam" id="PF03162">
    <property type="entry name" value="Y_phosphatase2"/>
    <property type="match status" value="1"/>
</dbReference>
<name>A0AAN6RQB4_9PEZI</name>
<keyword evidence="4" id="KW-0378">Hydrolase</keyword>
<dbReference type="GO" id="GO:0005737">
    <property type="term" value="C:cytoplasm"/>
    <property type="evidence" value="ECO:0007669"/>
    <property type="project" value="UniProtKB-SubCell"/>
</dbReference>